<keyword evidence="1" id="KW-0418">Kinase</keyword>
<dbReference type="NCBIfam" id="NF040656">
    <property type="entry name" value="GHMP_GYDIA"/>
    <property type="match status" value="1"/>
</dbReference>
<dbReference type="AlphaFoldDB" id="A0A1G7GWN0"/>
<accession>A0A1G7GWN0</accession>
<dbReference type="RefSeq" id="WP_074538275.1">
    <property type="nucleotide sequence ID" value="NZ_FNBD01000005.1"/>
</dbReference>
<dbReference type="SUPFAM" id="SSF54211">
    <property type="entry name" value="Ribosomal protein S5 domain 2-like"/>
    <property type="match status" value="1"/>
</dbReference>
<keyword evidence="1" id="KW-0808">Transferase</keyword>
<keyword evidence="2" id="KW-1185">Reference proteome</keyword>
<dbReference type="Gene3D" id="3.30.230.10">
    <property type="match status" value="1"/>
</dbReference>
<name>A0A1G7GWN0_9FLAO</name>
<dbReference type="Proteomes" id="UP000182114">
    <property type="component" value="Unassembled WGS sequence"/>
</dbReference>
<dbReference type="InterPro" id="IPR014721">
    <property type="entry name" value="Ribsml_uS5_D2-typ_fold_subgr"/>
</dbReference>
<dbReference type="GO" id="GO:0016301">
    <property type="term" value="F:kinase activity"/>
    <property type="evidence" value="ECO:0007669"/>
    <property type="project" value="UniProtKB-KW"/>
</dbReference>
<evidence type="ECO:0000313" key="2">
    <source>
        <dbReference type="Proteomes" id="UP000182114"/>
    </source>
</evidence>
<protein>
    <submittedName>
        <fullName evidence="1">Mevalonate kinase</fullName>
    </submittedName>
</protein>
<sequence>MITNFYSNGKLLITGEYGVLDGAISLALPTKYGQTLSVTQNTTHTIQWQSIDHLKKVWFEVHFKINTLEIISSRNQETASVLQKMLLEAKKLNPTFLSETLGFNIQTSLDFPRDWGLGSSSTLLNNIAQWAKVSPYTLLWNSFSGSGYDIACAKHNTPILYQLDNTTPNVTETTFQPTFKDDIYFVHLNKKQNSREGISTYRKADFSKQAFISEINALTKAIIACEDSTVFKSLLMQHETTVSEVLNMKPVKELLFSDYKGAIKSLGAWGGDFILAAGDNTTPNYFKEKGYNTIRSYKDMIL</sequence>
<dbReference type="InterPro" id="IPR047765">
    <property type="entry name" value="GHMP_GYDIA-like"/>
</dbReference>
<dbReference type="InterPro" id="IPR020568">
    <property type="entry name" value="Ribosomal_Su5_D2-typ_SF"/>
</dbReference>
<dbReference type="eggNOG" id="COG1577">
    <property type="taxonomic scope" value="Bacteria"/>
</dbReference>
<evidence type="ECO:0000313" key="1">
    <source>
        <dbReference type="EMBL" id="SDE92515.1"/>
    </source>
</evidence>
<dbReference type="EMBL" id="FNBD01000005">
    <property type="protein sequence ID" value="SDE92515.1"/>
    <property type="molecule type" value="Genomic_DNA"/>
</dbReference>
<gene>
    <name evidence="1" type="ORF">SAMN04487992_105105</name>
</gene>
<reference evidence="2" key="1">
    <citation type="submission" date="2016-10" db="EMBL/GenBank/DDBJ databases">
        <authorList>
            <person name="Varghese N."/>
            <person name="Submissions S."/>
        </authorList>
    </citation>
    <scope>NUCLEOTIDE SEQUENCE [LARGE SCALE GENOMIC DNA]</scope>
    <source>
        <strain evidence="2">DSM 24729</strain>
    </source>
</reference>
<proteinExistence type="predicted"/>
<organism evidence="1 2">
    <name type="scientific">Cellulophaga baltica</name>
    <dbReference type="NCBI Taxonomy" id="76594"/>
    <lineage>
        <taxon>Bacteria</taxon>
        <taxon>Pseudomonadati</taxon>
        <taxon>Bacteroidota</taxon>
        <taxon>Flavobacteriia</taxon>
        <taxon>Flavobacteriales</taxon>
        <taxon>Flavobacteriaceae</taxon>
        <taxon>Cellulophaga</taxon>
    </lineage>
</organism>